<evidence type="ECO:0000256" key="7">
    <source>
        <dbReference type="ARBA" id="ARBA00044507"/>
    </source>
</evidence>
<dbReference type="InterPro" id="IPR015424">
    <property type="entry name" value="PyrdxlP-dep_Trfase"/>
</dbReference>
<dbReference type="GO" id="GO:0001514">
    <property type="term" value="P:selenocysteine incorporation"/>
    <property type="evidence" value="ECO:0007669"/>
    <property type="project" value="UniProtKB-UniRule"/>
</dbReference>
<comment type="similarity">
    <text evidence="7 8">Belongs to the SelA family.</text>
</comment>
<dbReference type="Proteomes" id="UP000052245">
    <property type="component" value="Unassembled WGS sequence"/>
</dbReference>
<evidence type="ECO:0000256" key="6">
    <source>
        <dbReference type="ARBA" id="ARBA00023266"/>
    </source>
</evidence>
<evidence type="ECO:0000256" key="3">
    <source>
        <dbReference type="ARBA" id="ARBA00022679"/>
    </source>
</evidence>
<dbReference type="Pfam" id="PF03841">
    <property type="entry name" value="SelA"/>
    <property type="match status" value="1"/>
</dbReference>
<dbReference type="AlphaFoldDB" id="A0A9W5AVC6"/>
<dbReference type="GO" id="GO:0004125">
    <property type="term" value="F:L-seryl-tRNA(Sec) selenium transferase activity"/>
    <property type="evidence" value="ECO:0007669"/>
    <property type="project" value="UniProtKB-UniRule"/>
</dbReference>
<keyword evidence="5 8" id="KW-0648">Protein biosynthesis</keyword>
<evidence type="ECO:0000313" key="11">
    <source>
        <dbReference type="Proteomes" id="UP000052245"/>
    </source>
</evidence>
<evidence type="ECO:0000256" key="4">
    <source>
        <dbReference type="ARBA" id="ARBA00022898"/>
    </source>
</evidence>
<proteinExistence type="inferred from homology"/>
<comment type="function">
    <text evidence="8">Converts seryl-tRNA(Sec) to selenocysteinyl-tRNA(Sec) required for selenoprotein biosynthesis.</text>
</comment>
<comment type="caution">
    <text evidence="10">The sequence shown here is derived from an EMBL/GenBank/DDBJ whole genome shotgun (WGS) entry which is preliminary data.</text>
</comment>
<dbReference type="EC" id="2.9.1.1" evidence="8"/>
<comment type="cofactor">
    <cofactor evidence="1 8 9">
        <name>pyridoxal 5'-phosphate</name>
        <dbReference type="ChEBI" id="CHEBI:597326"/>
    </cofactor>
</comment>
<organism evidence="10 11">
    <name type="scientific">Campylobacter hyointestinalis subsp. hyointestinalis</name>
    <dbReference type="NCBI Taxonomy" id="91352"/>
    <lineage>
        <taxon>Bacteria</taxon>
        <taxon>Pseudomonadati</taxon>
        <taxon>Campylobacterota</taxon>
        <taxon>Epsilonproteobacteria</taxon>
        <taxon>Campylobacterales</taxon>
        <taxon>Campylobacteraceae</taxon>
        <taxon>Campylobacter</taxon>
    </lineage>
</organism>
<evidence type="ECO:0000256" key="9">
    <source>
        <dbReference type="PIRSR" id="PIRSR618319-50"/>
    </source>
</evidence>
<dbReference type="PANTHER" id="PTHR32328:SF0">
    <property type="entry name" value="L-SERYL-TRNA(SEC) SELENIUM TRANSFERASE"/>
    <property type="match status" value="1"/>
</dbReference>
<protein>
    <recommendedName>
        <fullName evidence="8">L-seryl-tRNA(Sec) selenium transferase</fullName>
        <ecNumber evidence="8">2.9.1.1</ecNumber>
    </recommendedName>
    <alternativeName>
        <fullName evidence="8">Selenocysteine synthase</fullName>
        <shortName evidence="8">Sec synthase</shortName>
    </alternativeName>
    <alternativeName>
        <fullName evidence="8">Selenocysteinyl-tRNA(Sec) synthase</fullName>
    </alternativeName>
</protein>
<evidence type="ECO:0000256" key="8">
    <source>
        <dbReference type="HAMAP-Rule" id="MF_00423"/>
    </source>
</evidence>
<keyword evidence="3 8" id="KW-0808">Transferase</keyword>
<dbReference type="InterPro" id="IPR018319">
    <property type="entry name" value="SelA-like"/>
</dbReference>
<dbReference type="InterPro" id="IPR015421">
    <property type="entry name" value="PyrdxlP-dep_Trfase_major"/>
</dbReference>
<comment type="catalytic activity">
    <reaction evidence="8">
        <text>L-seryl-tRNA(Sec) + selenophosphate + H(+) = L-selenocysteinyl-tRNA(Sec) + phosphate</text>
        <dbReference type="Rhea" id="RHEA:22728"/>
        <dbReference type="Rhea" id="RHEA-COMP:9742"/>
        <dbReference type="Rhea" id="RHEA-COMP:9743"/>
        <dbReference type="ChEBI" id="CHEBI:15378"/>
        <dbReference type="ChEBI" id="CHEBI:16144"/>
        <dbReference type="ChEBI" id="CHEBI:43474"/>
        <dbReference type="ChEBI" id="CHEBI:78533"/>
        <dbReference type="ChEBI" id="CHEBI:78573"/>
        <dbReference type="EC" id="2.9.1.1"/>
    </reaction>
</comment>
<dbReference type="EMBL" id="FAVC01000002">
    <property type="protein sequence ID" value="CUU85732.1"/>
    <property type="molecule type" value="Genomic_DNA"/>
</dbReference>
<keyword evidence="6 8" id="KW-0711">Selenium</keyword>
<dbReference type="GO" id="GO:0001717">
    <property type="term" value="P:conversion of seryl-tRNAsec to selenocys-tRNAsec"/>
    <property type="evidence" value="ECO:0007669"/>
    <property type="project" value="UniProtKB-UniRule"/>
</dbReference>
<evidence type="ECO:0000256" key="5">
    <source>
        <dbReference type="ARBA" id="ARBA00022917"/>
    </source>
</evidence>
<comment type="pathway">
    <text evidence="8">Aminoacyl-tRNA biosynthesis; selenocysteinyl-tRNA(Sec) biosynthesis; selenocysteinyl-tRNA(Sec) from L-seryl-tRNA(Sec) (bacterial route): step 1/1.</text>
</comment>
<dbReference type="SUPFAM" id="SSF53383">
    <property type="entry name" value="PLP-dependent transferases"/>
    <property type="match status" value="1"/>
</dbReference>
<dbReference type="HAMAP" id="MF_00423">
    <property type="entry name" value="SelA"/>
    <property type="match status" value="1"/>
</dbReference>
<name>A0A9W5AVC6_CAMHY</name>
<dbReference type="Gene3D" id="3.90.1150.180">
    <property type="match status" value="1"/>
</dbReference>
<comment type="subcellular location">
    <subcellularLocation>
        <location evidence="8">Cytoplasm</location>
    </subcellularLocation>
</comment>
<gene>
    <name evidence="8 10" type="primary">selA</name>
    <name evidence="10" type="ORF">ERS739223_01208</name>
</gene>
<evidence type="ECO:0000256" key="1">
    <source>
        <dbReference type="ARBA" id="ARBA00001933"/>
    </source>
</evidence>
<sequence>MKGKTKVKNVILNLNLRWKKMAMKLPKIDKIVNLKQFENGFKPALLEIAKKVINKLREDKNSEIKENEIIDLIAKDYAKFENLCTKNLINATGVVVHTNLGRSPISKEIIEKITPLISSYSNLEYDIDGGKRGDRYGFTSYLFKLMLGCQDALIVNNNAAAVFLVLNTYAKDKEVIVSRGELVEIGGSFRIPEVMASSGCLLKEVGTTNKTRLSDYENAINENTNVILKVHKSNYDIVGFSGETSIEDISNLAKKSNLISYYDLGSAYVNELPFNLGKDEKSLKKVLQSGVDLVSFSGDKLFGSTQCGIILGKKELIDKLKQNQLLRMLRVDKITLSILNETIKAYLNKEYKLIKPLNQIYKNVNELEILAKNVAKNIKFKTQIKSTKTFIGGGSLPNTPYPSVALAFLGNANSFEQEFRQKGIIGRIEEGKFILDFRSIYEDEIPNLINKINEVNSE</sequence>
<dbReference type="NCBIfam" id="TIGR00474">
    <property type="entry name" value="selA"/>
    <property type="match status" value="1"/>
</dbReference>
<evidence type="ECO:0000313" key="10">
    <source>
        <dbReference type="EMBL" id="CUU85732.1"/>
    </source>
</evidence>
<feature type="modified residue" description="N6-(pyridoxal phosphate)lysine" evidence="8 9">
    <location>
        <position position="300"/>
    </location>
</feature>
<keyword evidence="4 8" id="KW-0663">Pyridoxal phosphate</keyword>
<accession>A0A9W5AVC6</accession>
<dbReference type="Gene3D" id="3.40.640.10">
    <property type="entry name" value="Type I PLP-dependent aspartate aminotransferase-like (Major domain)"/>
    <property type="match status" value="1"/>
</dbReference>
<evidence type="ECO:0000256" key="2">
    <source>
        <dbReference type="ARBA" id="ARBA00022490"/>
    </source>
</evidence>
<dbReference type="PANTHER" id="PTHR32328">
    <property type="entry name" value="L-SERYL-TRNA(SEC) SELENIUM TRANSFERASE"/>
    <property type="match status" value="1"/>
</dbReference>
<dbReference type="InterPro" id="IPR004534">
    <property type="entry name" value="SelA_trans"/>
</dbReference>
<dbReference type="GO" id="GO:0005737">
    <property type="term" value="C:cytoplasm"/>
    <property type="evidence" value="ECO:0007669"/>
    <property type="project" value="UniProtKB-SubCell"/>
</dbReference>
<keyword evidence="2 8" id="KW-0963">Cytoplasm</keyword>
<reference evidence="10 11" key="1">
    <citation type="submission" date="2015-11" db="EMBL/GenBank/DDBJ databases">
        <authorList>
            <consortium name="Pathogen Informatics"/>
        </authorList>
    </citation>
    <scope>NUCLEOTIDE SEQUENCE [LARGE SCALE GENOMIC DNA]</scope>
    <source>
        <strain evidence="10 11">007A-0283</strain>
    </source>
</reference>